<sequence length="182" mass="20826">MGKEVKSEATATIRTRKFLTNRLLNRKQMVVDVLHPNRATVPKTEIKEKLAKMYKTTGDVVFCFGFRTAFGGGKSTGFALIYDTLDYAKKIEPKYRLVRQGLLEVKKTARKQRKERKNRMKKARGTAKAKLAAATKKKVRLVVVSGLVTWRAWVLQIFWIYPLAVLSKYNEVLIDFKRSGIG</sequence>
<dbReference type="GO" id="GO:0006412">
    <property type="term" value="P:translation"/>
    <property type="evidence" value="ECO:0007669"/>
    <property type="project" value="InterPro"/>
</dbReference>
<dbReference type="PANTHER" id="PTHR10496">
    <property type="entry name" value="40S RIBOSOMAL PROTEIN S24"/>
    <property type="match status" value="1"/>
</dbReference>
<dbReference type="InterPro" id="IPR018098">
    <property type="entry name" value="Ribosomal_eS24_CS"/>
</dbReference>
<protein>
    <recommendedName>
        <fullName evidence="4">40S ribosomal protein S24</fullName>
    </recommendedName>
</protein>
<evidence type="ECO:0000256" key="2">
    <source>
        <dbReference type="ARBA" id="ARBA00022980"/>
    </source>
</evidence>
<dbReference type="InterPro" id="IPR053709">
    <property type="entry name" value="eRP_eS24_sf"/>
</dbReference>
<dbReference type="GO" id="GO:0005840">
    <property type="term" value="C:ribosome"/>
    <property type="evidence" value="ECO:0007669"/>
    <property type="project" value="UniProtKB-KW"/>
</dbReference>
<keyword evidence="5" id="KW-1133">Transmembrane helix</keyword>
<dbReference type="SUPFAM" id="SSF54189">
    <property type="entry name" value="Ribosomal proteins S24e, L23 and L15e"/>
    <property type="match status" value="1"/>
</dbReference>
<dbReference type="InterPro" id="IPR012678">
    <property type="entry name" value="Ribosomal_uL23/eL15/eS24_sf"/>
</dbReference>
<gene>
    <name evidence="6" type="ORF">Pcinc_034611</name>
</gene>
<dbReference type="GO" id="GO:1990904">
    <property type="term" value="C:ribonucleoprotein complex"/>
    <property type="evidence" value="ECO:0007669"/>
    <property type="project" value="UniProtKB-KW"/>
</dbReference>
<reference evidence="6" key="1">
    <citation type="submission" date="2023-10" db="EMBL/GenBank/DDBJ databases">
        <title>Genome assemblies of two species of porcelain crab, Petrolisthes cinctipes and Petrolisthes manimaculis (Anomura: Porcellanidae).</title>
        <authorList>
            <person name="Angst P."/>
        </authorList>
    </citation>
    <scope>NUCLEOTIDE SEQUENCE</scope>
    <source>
        <strain evidence="6">PB745_01</strain>
        <tissue evidence="6">Gill</tissue>
    </source>
</reference>
<keyword evidence="2" id="KW-0689">Ribosomal protein</keyword>
<keyword evidence="7" id="KW-1185">Reference proteome</keyword>
<evidence type="ECO:0000256" key="1">
    <source>
        <dbReference type="ARBA" id="ARBA00009680"/>
    </source>
</evidence>
<dbReference type="EMBL" id="JAWQEG010005067">
    <property type="protein sequence ID" value="KAK3859257.1"/>
    <property type="molecule type" value="Genomic_DNA"/>
</dbReference>
<feature type="transmembrane region" description="Helical" evidence="5">
    <location>
        <begin position="139"/>
        <end position="161"/>
    </location>
</feature>
<dbReference type="FunFam" id="3.30.70.3370:FF:000001">
    <property type="entry name" value="40S ribosomal protein S24"/>
    <property type="match status" value="1"/>
</dbReference>
<dbReference type="AlphaFoldDB" id="A0AAE1ENR2"/>
<dbReference type="Proteomes" id="UP001286313">
    <property type="component" value="Unassembled WGS sequence"/>
</dbReference>
<comment type="caution">
    <text evidence="6">The sequence shown here is derived from an EMBL/GenBank/DDBJ whole genome shotgun (WGS) entry which is preliminary data.</text>
</comment>
<organism evidence="6 7">
    <name type="scientific">Petrolisthes cinctipes</name>
    <name type="common">Flat porcelain crab</name>
    <dbReference type="NCBI Taxonomy" id="88211"/>
    <lineage>
        <taxon>Eukaryota</taxon>
        <taxon>Metazoa</taxon>
        <taxon>Ecdysozoa</taxon>
        <taxon>Arthropoda</taxon>
        <taxon>Crustacea</taxon>
        <taxon>Multicrustacea</taxon>
        <taxon>Malacostraca</taxon>
        <taxon>Eumalacostraca</taxon>
        <taxon>Eucarida</taxon>
        <taxon>Decapoda</taxon>
        <taxon>Pleocyemata</taxon>
        <taxon>Anomura</taxon>
        <taxon>Galatheoidea</taxon>
        <taxon>Porcellanidae</taxon>
        <taxon>Petrolisthes</taxon>
    </lineage>
</organism>
<evidence type="ECO:0000256" key="3">
    <source>
        <dbReference type="ARBA" id="ARBA00023274"/>
    </source>
</evidence>
<dbReference type="HAMAP" id="MF_00545">
    <property type="entry name" value="Ribosomal_eS24"/>
    <property type="match status" value="1"/>
</dbReference>
<keyword evidence="3" id="KW-0687">Ribonucleoprotein</keyword>
<dbReference type="Pfam" id="PF01282">
    <property type="entry name" value="Ribosomal_S24e"/>
    <property type="match status" value="1"/>
</dbReference>
<dbReference type="GO" id="GO:0003735">
    <property type="term" value="F:structural constituent of ribosome"/>
    <property type="evidence" value="ECO:0007669"/>
    <property type="project" value="InterPro"/>
</dbReference>
<evidence type="ECO:0000256" key="5">
    <source>
        <dbReference type="SAM" id="Phobius"/>
    </source>
</evidence>
<evidence type="ECO:0000256" key="4">
    <source>
        <dbReference type="RuleBase" id="RU004383"/>
    </source>
</evidence>
<evidence type="ECO:0000313" key="6">
    <source>
        <dbReference type="EMBL" id="KAK3859257.1"/>
    </source>
</evidence>
<keyword evidence="5" id="KW-0812">Transmembrane</keyword>
<dbReference type="InterPro" id="IPR001976">
    <property type="entry name" value="Ribosomal_eS24"/>
</dbReference>
<keyword evidence="5" id="KW-0472">Membrane</keyword>
<comment type="similarity">
    <text evidence="1 4">Belongs to the eukaryotic ribosomal protein eS24 family.</text>
</comment>
<evidence type="ECO:0000313" key="7">
    <source>
        <dbReference type="Proteomes" id="UP001286313"/>
    </source>
</evidence>
<name>A0AAE1ENR2_PETCI</name>
<accession>A0AAE1ENR2</accession>
<proteinExistence type="inferred from homology"/>
<dbReference type="Gene3D" id="3.30.70.3370">
    <property type="match status" value="1"/>
</dbReference>
<dbReference type="PROSITE" id="PS00529">
    <property type="entry name" value="RIBOSOMAL_S24E"/>
    <property type="match status" value="1"/>
</dbReference>